<evidence type="ECO:0000313" key="13">
    <source>
        <dbReference type="Proteomes" id="UP000293902"/>
    </source>
</evidence>
<dbReference type="Proteomes" id="UP000293902">
    <property type="component" value="Chromosome"/>
</dbReference>
<dbReference type="HAMAP" id="MF_00607">
    <property type="entry name" value="16SrRNA_methyltr_A"/>
    <property type="match status" value="1"/>
</dbReference>
<feature type="binding site" evidence="7 8">
    <location>
        <position position="24"/>
    </location>
    <ligand>
        <name>S-adenosyl-L-methionine</name>
        <dbReference type="ChEBI" id="CHEBI:59789"/>
    </ligand>
</feature>
<feature type="binding site" evidence="7 8">
    <location>
        <position position="49"/>
    </location>
    <ligand>
        <name>S-adenosyl-L-methionine</name>
        <dbReference type="ChEBI" id="CHEBI:59789"/>
    </ligand>
</feature>
<dbReference type="SMART" id="SM00650">
    <property type="entry name" value="rADc"/>
    <property type="match status" value="1"/>
</dbReference>
<dbReference type="InterPro" id="IPR011530">
    <property type="entry name" value="rRNA_adenine_dimethylase"/>
</dbReference>
<keyword evidence="1 7" id="KW-0963">Cytoplasm</keyword>
<dbReference type="Proteomes" id="UP000248798">
    <property type="component" value="Unassembled WGS sequence"/>
</dbReference>
<dbReference type="EC" id="2.1.1.182" evidence="7"/>
<comment type="subcellular location">
    <subcellularLocation>
        <location evidence="7">Cytoplasm</location>
    </subcellularLocation>
</comment>
<dbReference type="SUPFAM" id="SSF53335">
    <property type="entry name" value="S-adenosyl-L-methionine-dependent methyltransferases"/>
    <property type="match status" value="1"/>
</dbReference>
<dbReference type="AlphaFoldDB" id="A0A328FF38"/>
<gene>
    <name evidence="7 11" type="primary">rsmA</name>
    <name evidence="7" type="synonym">ksgA</name>
    <name evidence="11" type="ORF">DO021_04315</name>
    <name evidence="10" type="ORF">EYB58_06395</name>
</gene>
<dbReference type="InterPro" id="IPR001737">
    <property type="entry name" value="KsgA/Erm"/>
</dbReference>
<sequence>MTHPGELLKKNSLYAGKELGQNFLSNPATAQMIVDRTGVDKEMIVLEIGPGLGAITLPLARACKQVVAVEKDRRIIPLLEEELANEGIRNVTIINQDILKTDIRELAGTKKLVVIGNLPYNISSQILFQLITIRQVVTRAFLMFQKELAERLLSPAGNRNYSRLAAVVQYASKIERVADIRPNNFFPRPDVNSTVLRFDFFETKGMGKEDEILLFSVIKAAFSKRRKTLHNAMADGELGLTKEIVGIALENAGIDPSRRAETLNVQEFIDLSKAVGKVSTNES</sequence>
<dbReference type="InterPro" id="IPR020596">
    <property type="entry name" value="rRNA_Ade_Mease_Trfase_CS"/>
</dbReference>
<dbReference type="Gene3D" id="3.40.50.150">
    <property type="entry name" value="Vaccinia Virus protein VP39"/>
    <property type="match status" value="1"/>
</dbReference>
<feature type="domain" description="Ribosomal RNA adenine methylase transferase N-terminal" evidence="9">
    <location>
        <begin position="29"/>
        <end position="202"/>
    </location>
</feature>
<evidence type="ECO:0000256" key="6">
    <source>
        <dbReference type="ARBA" id="ARBA00022884"/>
    </source>
</evidence>
<dbReference type="GO" id="GO:0052908">
    <property type="term" value="F:16S rRNA (adenine(1518)-N(6)/adenine(1519)-N(6))-dimethyltransferase activity"/>
    <property type="evidence" value="ECO:0007669"/>
    <property type="project" value="UniProtKB-EC"/>
</dbReference>
<evidence type="ECO:0000256" key="8">
    <source>
        <dbReference type="PROSITE-ProRule" id="PRU01026"/>
    </source>
</evidence>
<reference evidence="11 12" key="1">
    <citation type="submission" date="2018-06" db="EMBL/GenBank/DDBJ databases">
        <title>Complete Genome Sequence of Desulfobacter hydrogenophilus (DSM3380).</title>
        <authorList>
            <person name="Marietou A."/>
            <person name="Schreiber L."/>
            <person name="Marshall I."/>
            <person name="Jorgensen B."/>
        </authorList>
    </citation>
    <scope>NUCLEOTIDE SEQUENCE [LARGE SCALE GENOMIC DNA]</scope>
    <source>
        <strain evidence="11 12">DSM 3380</strain>
    </source>
</reference>
<dbReference type="InterPro" id="IPR020598">
    <property type="entry name" value="rRNA_Ade_methylase_Trfase_N"/>
</dbReference>
<dbReference type="InterPro" id="IPR029063">
    <property type="entry name" value="SAM-dependent_MTases_sf"/>
</dbReference>
<keyword evidence="3 7" id="KW-0489">Methyltransferase</keyword>
<evidence type="ECO:0000256" key="5">
    <source>
        <dbReference type="ARBA" id="ARBA00022691"/>
    </source>
</evidence>
<dbReference type="OrthoDB" id="9814755at2"/>
<dbReference type="CDD" id="cd02440">
    <property type="entry name" value="AdoMet_MTases"/>
    <property type="match status" value="1"/>
</dbReference>
<comment type="similarity">
    <text evidence="7">Belongs to the class I-like SAM-binding methyltransferase superfamily. rRNA adenine N(6)-methyltransferase family. RsmA subfamily.</text>
</comment>
<dbReference type="RefSeq" id="WP_111954074.1">
    <property type="nucleotide sequence ID" value="NZ_CP036313.1"/>
</dbReference>
<evidence type="ECO:0000256" key="4">
    <source>
        <dbReference type="ARBA" id="ARBA00022679"/>
    </source>
</evidence>
<feature type="binding site" evidence="7 8">
    <location>
        <position position="70"/>
    </location>
    <ligand>
        <name>S-adenosyl-L-methionine</name>
        <dbReference type="ChEBI" id="CHEBI:59789"/>
    </ligand>
</feature>
<evidence type="ECO:0000313" key="11">
    <source>
        <dbReference type="EMBL" id="RAM03311.1"/>
    </source>
</evidence>
<name>A0A328FF38_9BACT</name>
<comment type="function">
    <text evidence="7">Specifically dimethylates two adjacent adenosines (A1518 and A1519) in the loop of a conserved hairpin near the 3'-end of 16S rRNA in the 30S particle. May play a critical role in biogenesis of 30S subunits.</text>
</comment>
<dbReference type="GO" id="GO:0005829">
    <property type="term" value="C:cytosol"/>
    <property type="evidence" value="ECO:0007669"/>
    <property type="project" value="TreeGrafter"/>
</dbReference>
<reference evidence="10 13" key="2">
    <citation type="submission" date="2019-02" db="EMBL/GenBank/DDBJ databases">
        <title>Complete genome sequence of Desulfobacter hydrogenophilus AcRS1.</title>
        <authorList>
            <person name="Marietou A."/>
            <person name="Lund M.B."/>
            <person name="Marshall I.P.G."/>
            <person name="Schreiber L."/>
            <person name="Jorgensen B."/>
        </authorList>
    </citation>
    <scope>NUCLEOTIDE SEQUENCE [LARGE SCALE GENOMIC DNA]</scope>
    <source>
        <strain evidence="10 13">AcRS1</strain>
    </source>
</reference>
<dbReference type="GO" id="GO:0003723">
    <property type="term" value="F:RNA binding"/>
    <property type="evidence" value="ECO:0007669"/>
    <property type="project" value="UniProtKB-UniRule"/>
</dbReference>
<keyword evidence="13" id="KW-1185">Reference proteome</keyword>
<dbReference type="PROSITE" id="PS01131">
    <property type="entry name" value="RRNA_A_DIMETH"/>
    <property type="match status" value="1"/>
</dbReference>
<evidence type="ECO:0000313" key="10">
    <source>
        <dbReference type="EMBL" id="QBH12577.1"/>
    </source>
</evidence>
<dbReference type="EMBL" id="QLNI01000006">
    <property type="protein sequence ID" value="RAM03311.1"/>
    <property type="molecule type" value="Genomic_DNA"/>
</dbReference>
<feature type="binding site" evidence="7 8">
    <location>
        <position position="117"/>
    </location>
    <ligand>
        <name>S-adenosyl-L-methionine</name>
        <dbReference type="ChEBI" id="CHEBI:59789"/>
    </ligand>
</feature>
<dbReference type="PANTHER" id="PTHR11727:SF7">
    <property type="entry name" value="DIMETHYLADENOSINE TRANSFERASE-RELATED"/>
    <property type="match status" value="1"/>
</dbReference>
<proteinExistence type="inferred from homology"/>
<evidence type="ECO:0000256" key="3">
    <source>
        <dbReference type="ARBA" id="ARBA00022603"/>
    </source>
</evidence>
<dbReference type="Gene3D" id="1.10.8.100">
    <property type="entry name" value="Ribosomal RNA adenine dimethylase-like, domain 2"/>
    <property type="match status" value="1"/>
</dbReference>
<keyword evidence="6 7" id="KW-0694">RNA-binding</keyword>
<evidence type="ECO:0000259" key="9">
    <source>
        <dbReference type="SMART" id="SM00650"/>
    </source>
</evidence>
<dbReference type="NCBIfam" id="TIGR00755">
    <property type="entry name" value="ksgA"/>
    <property type="match status" value="1"/>
</dbReference>
<evidence type="ECO:0000256" key="2">
    <source>
        <dbReference type="ARBA" id="ARBA00022552"/>
    </source>
</evidence>
<evidence type="ECO:0000313" key="12">
    <source>
        <dbReference type="Proteomes" id="UP000248798"/>
    </source>
</evidence>
<dbReference type="Pfam" id="PF00398">
    <property type="entry name" value="RrnaAD"/>
    <property type="match status" value="1"/>
</dbReference>
<protein>
    <recommendedName>
        <fullName evidence="7">Ribosomal RNA small subunit methyltransferase A</fullName>
        <ecNumber evidence="7">2.1.1.182</ecNumber>
    </recommendedName>
    <alternativeName>
        <fullName evidence="7">16S rRNA (adenine(1518)-N(6)/adenine(1519)-N(6))-dimethyltransferase</fullName>
    </alternativeName>
    <alternativeName>
        <fullName evidence="7">16S rRNA dimethyladenosine transferase</fullName>
    </alternativeName>
    <alternativeName>
        <fullName evidence="7">16S rRNA dimethylase</fullName>
    </alternativeName>
    <alternativeName>
        <fullName evidence="7">S-adenosylmethionine-6-N', N'-adenosyl(rRNA) dimethyltransferase</fullName>
    </alternativeName>
</protein>
<dbReference type="InterPro" id="IPR023165">
    <property type="entry name" value="rRNA_Ade_diMease-like_C"/>
</dbReference>
<evidence type="ECO:0000256" key="7">
    <source>
        <dbReference type="HAMAP-Rule" id="MF_00607"/>
    </source>
</evidence>
<feature type="binding site" evidence="7 8">
    <location>
        <position position="22"/>
    </location>
    <ligand>
        <name>S-adenosyl-L-methionine</name>
        <dbReference type="ChEBI" id="CHEBI:59789"/>
    </ligand>
</feature>
<evidence type="ECO:0000256" key="1">
    <source>
        <dbReference type="ARBA" id="ARBA00022490"/>
    </source>
</evidence>
<dbReference type="PANTHER" id="PTHR11727">
    <property type="entry name" value="DIMETHYLADENOSINE TRANSFERASE"/>
    <property type="match status" value="1"/>
</dbReference>
<comment type="catalytic activity">
    <reaction evidence="7">
        <text>adenosine(1518)/adenosine(1519) in 16S rRNA + 4 S-adenosyl-L-methionine = N(6)-dimethyladenosine(1518)/N(6)-dimethyladenosine(1519) in 16S rRNA + 4 S-adenosyl-L-homocysteine + 4 H(+)</text>
        <dbReference type="Rhea" id="RHEA:19609"/>
        <dbReference type="Rhea" id="RHEA-COMP:10232"/>
        <dbReference type="Rhea" id="RHEA-COMP:10233"/>
        <dbReference type="ChEBI" id="CHEBI:15378"/>
        <dbReference type="ChEBI" id="CHEBI:57856"/>
        <dbReference type="ChEBI" id="CHEBI:59789"/>
        <dbReference type="ChEBI" id="CHEBI:74411"/>
        <dbReference type="ChEBI" id="CHEBI:74493"/>
        <dbReference type="EC" id="2.1.1.182"/>
    </reaction>
</comment>
<keyword evidence="5 7" id="KW-0949">S-adenosyl-L-methionine</keyword>
<dbReference type="PROSITE" id="PS51689">
    <property type="entry name" value="SAM_RNA_A_N6_MT"/>
    <property type="match status" value="1"/>
</dbReference>
<keyword evidence="4 7" id="KW-0808">Transferase</keyword>
<accession>A0A328FF38</accession>
<dbReference type="EMBL" id="CP036313">
    <property type="protein sequence ID" value="QBH12577.1"/>
    <property type="molecule type" value="Genomic_DNA"/>
</dbReference>
<keyword evidence="2 7" id="KW-0698">rRNA processing</keyword>
<organism evidence="11 12">
    <name type="scientific">Desulfobacter hydrogenophilus</name>
    <dbReference type="NCBI Taxonomy" id="2291"/>
    <lineage>
        <taxon>Bacteria</taxon>
        <taxon>Pseudomonadati</taxon>
        <taxon>Thermodesulfobacteriota</taxon>
        <taxon>Desulfobacteria</taxon>
        <taxon>Desulfobacterales</taxon>
        <taxon>Desulfobacteraceae</taxon>
        <taxon>Desulfobacter</taxon>
    </lineage>
</organism>
<feature type="binding site" evidence="7 8">
    <location>
        <position position="97"/>
    </location>
    <ligand>
        <name>S-adenosyl-L-methionine</name>
        <dbReference type="ChEBI" id="CHEBI:59789"/>
    </ligand>
</feature>